<feature type="domain" description="Calcium-activated potassium channel BK alpha subunit" evidence="13">
    <location>
        <begin position="483"/>
        <end position="582"/>
    </location>
</feature>
<feature type="compositionally biased region" description="Low complexity" evidence="11">
    <location>
        <begin position="692"/>
        <end position="704"/>
    </location>
</feature>
<evidence type="ECO:0000313" key="16">
    <source>
        <dbReference type="Proteomes" id="UP001150569"/>
    </source>
</evidence>
<feature type="transmembrane region" description="Helical" evidence="12">
    <location>
        <begin position="161"/>
        <end position="181"/>
    </location>
</feature>
<name>A0A9W8DRB7_9FUNG</name>
<keyword evidence="4 12" id="KW-0812">Transmembrane</keyword>
<dbReference type="Proteomes" id="UP001150569">
    <property type="component" value="Unassembled WGS sequence"/>
</dbReference>
<evidence type="ECO:0000256" key="7">
    <source>
        <dbReference type="ARBA" id="ARBA00022989"/>
    </source>
</evidence>
<evidence type="ECO:0000256" key="5">
    <source>
        <dbReference type="ARBA" id="ARBA00022826"/>
    </source>
</evidence>
<keyword evidence="9 12" id="KW-0472">Membrane</keyword>
<dbReference type="InterPro" id="IPR003148">
    <property type="entry name" value="RCK_N"/>
</dbReference>
<evidence type="ECO:0000259" key="14">
    <source>
        <dbReference type="Pfam" id="PF22614"/>
    </source>
</evidence>
<feature type="transmembrane region" description="Helical" evidence="12">
    <location>
        <begin position="95"/>
        <end position="115"/>
    </location>
</feature>
<keyword evidence="3" id="KW-0633">Potassium transport</keyword>
<feature type="region of interest" description="Disordered" evidence="11">
    <location>
        <begin position="1"/>
        <end position="67"/>
    </location>
</feature>
<organism evidence="15 16">
    <name type="scientific">Tieghemiomyces parasiticus</name>
    <dbReference type="NCBI Taxonomy" id="78921"/>
    <lineage>
        <taxon>Eukaryota</taxon>
        <taxon>Fungi</taxon>
        <taxon>Fungi incertae sedis</taxon>
        <taxon>Zoopagomycota</taxon>
        <taxon>Kickxellomycotina</taxon>
        <taxon>Dimargaritomycetes</taxon>
        <taxon>Dimargaritales</taxon>
        <taxon>Dimargaritaceae</taxon>
        <taxon>Tieghemiomyces</taxon>
    </lineage>
</organism>
<feature type="region of interest" description="Disordered" evidence="11">
    <location>
        <begin position="671"/>
        <end position="747"/>
    </location>
</feature>
<proteinExistence type="predicted"/>
<evidence type="ECO:0000256" key="9">
    <source>
        <dbReference type="ARBA" id="ARBA00023136"/>
    </source>
</evidence>
<feature type="region of interest" description="Disordered" evidence="11">
    <location>
        <begin position="1120"/>
        <end position="1157"/>
    </location>
</feature>
<gene>
    <name evidence="15" type="ORF">IWQ60_007213</name>
</gene>
<evidence type="ECO:0000259" key="13">
    <source>
        <dbReference type="Pfam" id="PF03493"/>
    </source>
</evidence>
<evidence type="ECO:0008006" key="17">
    <source>
        <dbReference type="Google" id="ProtNLM"/>
    </source>
</evidence>
<accession>A0A9W8DRB7</accession>
<evidence type="ECO:0000256" key="11">
    <source>
        <dbReference type="SAM" id="MobiDB-lite"/>
    </source>
</evidence>
<dbReference type="InterPro" id="IPR003929">
    <property type="entry name" value="K_chnl_BK_asu"/>
</dbReference>
<evidence type="ECO:0000313" key="15">
    <source>
        <dbReference type="EMBL" id="KAJ1919590.1"/>
    </source>
</evidence>
<feature type="compositionally biased region" description="Polar residues" evidence="11">
    <location>
        <begin position="718"/>
        <end position="731"/>
    </location>
</feature>
<dbReference type="Gene3D" id="3.40.50.720">
    <property type="entry name" value="NAD(P)-binding Rossmann-like Domain"/>
    <property type="match status" value="1"/>
</dbReference>
<comment type="caution">
    <text evidence="15">The sequence shown here is derived from an EMBL/GenBank/DDBJ whole genome shotgun (WGS) entry which is preliminary data.</text>
</comment>
<dbReference type="Pfam" id="PF22614">
    <property type="entry name" value="Slo-like_RCK"/>
    <property type="match status" value="1"/>
</dbReference>
<keyword evidence="5" id="KW-0631">Potassium channel</keyword>
<feature type="transmembrane region" description="Helical" evidence="12">
    <location>
        <begin position="187"/>
        <end position="204"/>
    </location>
</feature>
<dbReference type="InterPro" id="IPR047871">
    <property type="entry name" value="K_chnl_Slo-like"/>
</dbReference>
<dbReference type="PANTHER" id="PTHR10027">
    <property type="entry name" value="CALCIUM-ACTIVATED POTASSIUM CHANNEL ALPHA CHAIN"/>
    <property type="match status" value="1"/>
</dbReference>
<evidence type="ECO:0000256" key="1">
    <source>
        <dbReference type="ARBA" id="ARBA00004141"/>
    </source>
</evidence>
<sequence length="1241" mass="136093">MAHAESPIASRSLEPLATQQRPRPAGSPASAPVGTSDSFYQSHWEAQAARDRDMPSSDSSSGQSSGWWPRRSLFASLPKRSWLNYDIESSRVGRVLSLSDMVLTLLQCTLFIYATTVTDVDGHPLPLPLFCLYAEIGLALGLLTVTGLREVSWSRWWFPKYLIALLCDTIPPLVASMLALTSPGQRYTYLSAGALVLLYPVRFYRVSLSAERALAPGRAQIVVVPSFEREVILLAVAILSTIMTLAAATHVIFHWQGYLAPGEEFTFFDAFFFSATCITSGPDEGVVPNSWITRVMILLTLTIAAVFLPSRINNLTGLLDQRSSDSQYENSDVPHSSLIVVTGALYSHVVKTYLWEFFNRDHGNAIKEISVLLVSDMDVSSDLRDLLRDPVFARNVRYVRGDPTSSSLYRTLQLESAAAIYVLNDVLGPTTPYQKDARVIRITLAINSYLNQRNPSRAPRMYAQTLSPDSQYYLRGWRRCTPQIMCIDEFRMGLLAQNCTTPGFSTLLYLLSRSVNHEVVRYVKRCVARTVPDSPLEWMHMYLDGVQQEIYQVVLPPGCHGRPYSAVMTSLYTGLGVVLIGLVPHTEASAVNRPDPRAQVEGPSSQVYLAPFQRKIQKGDVGFVLAPSQHVAHKVETGEGWDPAGPSMAVLAAIDLMTPRLSTRVHFTPGYHQEGPSETAPLLIDHDPPTDPAGGDPAAVPFDPTQLRFNPIHRTESADSNPSSATGSLGQESDPRDGPPVVISRQHRKLRRSLSLASVAVQRRMEVQPVTRALNSPTIHHPTCHNLRGHIIITDCSDQFPRNVEYLVESVRTAHTNRGLAAPTMVLLTPAEPRLLQRQWFDVRGDVRLVAGTSLSEADLKCVRIGEARAAITLNTITLPTGYDDELSGAIDDLPLMAKMAQRHCGPRSLMTFLETTLAGCSQLAPNEFVPDVENQDMQDMTCQAFLSGSIVLPSLFNSILAMTFFNQHYLDLFKQLLLTYDSPGRQTPSPLLERFDQRHGSDSWMGDEDTASMVFQEDIPAISLHNADGSPDGTDSGYANDMDVEPDQTAGPTRPDTPDRLLPPNPTGSLPNLATFSVGAGHNDRADNPVLESAVPGAAFSPSNPDFAASPHLKPAPLLQRASTTSSHDSSDSDIGGGGTDDRWDDESSAGSDTSSDHCAQVLLVKNVYGLATYGALVGHLAHEYEAVALGLYRKVHGVTSSYRCVMVNPSPESGLHASDQIYVITATDPQRFTIKHWRS</sequence>
<dbReference type="GO" id="GO:0016020">
    <property type="term" value="C:membrane"/>
    <property type="evidence" value="ECO:0007669"/>
    <property type="project" value="UniProtKB-SubCell"/>
</dbReference>
<dbReference type="Pfam" id="PF03493">
    <property type="entry name" value="BK_channel_a"/>
    <property type="match status" value="1"/>
</dbReference>
<dbReference type="SUPFAM" id="SSF81324">
    <property type="entry name" value="Voltage-gated potassium channels"/>
    <property type="match status" value="1"/>
</dbReference>
<evidence type="ECO:0000256" key="2">
    <source>
        <dbReference type="ARBA" id="ARBA00022448"/>
    </source>
</evidence>
<keyword evidence="8" id="KW-0406">Ion transport</keyword>
<evidence type="ECO:0000256" key="8">
    <source>
        <dbReference type="ARBA" id="ARBA00023065"/>
    </source>
</evidence>
<keyword evidence="16" id="KW-1185">Reference proteome</keyword>
<feature type="compositionally biased region" description="Low complexity" evidence="11">
    <location>
        <begin position="21"/>
        <end position="32"/>
    </location>
</feature>
<dbReference type="GO" id="GO:0005267">
    <property type="term" value="F:potassium channel activity"/>
    <property type="evidence" value="ECO:0007669"/>
    <property type="project" value="UniProtKB-KW"/>
</dbReference>
<evidence type="ECO:0000256" key="12">
    <source>
        <dbReference type="SAM" id="Phobius"/>
    </source>
</evidence>
<evidence type="ECO:0000256" key="4">
    <source>
        <dbReference type="ARBA" id="ARBA00022692"/>
    </source>
</evidence>
<reference evidence="15" key="1">
    <citation type="submission" date="2022-07" db="EMBL/GenBank/DDBJ databases">
        <title>Phylogenomic reconstructions and comparative analyses of Kickxellomycotina fungi.</title>
        <authorList>
            <person name="Reynolds N.K."/>
            <person name="Stajich J.E."/>
            <person name="Barry K."/>
            <person name="Grigoriev I.V."/>
            <person name="Crous P."/>
            <person name="Smith M.E."/>
        </authorList>
    </citation>
    <scope>NUCLEOTIDE SEQUENCE</scope>
    <source>
        <strain evidence="15">RSA 861</strain>
    </source>
</reference>
<dbReference type="EMBL" id="JANBPT010000468">
    <property type="protein sequence ID" value="KAJ1919590.1"/>
    <property type="molecule type" value="Genomic_DNA"/>
</dbReference>
<evidence type="ECO:0000256" key="10">
    <source>
        <dbReference type="ARBA" id="ARBA00023303"/>
    </source>
</evidence>
<evidence type="ECO:0000256" key="6">
    <source>
        <dbReference type="ARBA" id="ARBA00022958"/>
    </source>
</evidence>
<feature type="transmembrane region" description="Helical" evidence="12">
    <location>
        <begin position="127"/>
        <end position="149"/>
    </location>
</feature>
<dbReference type="OrthoDB" id="297496at2759"/>
<keyword evidence="7 12" id="KW-1133">Transmembrane helix</keyword>
<comment type="subcellular location">
    <subcellularLocation>
        <location evidence="1">Membrane</location>
        <topology evidence="1">Multi-pass membrane protein</topology>
    </subcellularLocation>
</comment>
<keyword evidence="10" id="KW-0407">Ion channel</keyword>
<feature type="transmembrane region" description="Helical" evidence="12">
    <location>
        <begin position="231"/>
        <end position="253"/>
    </location>
</feature>
<dbReference type="AlphaFoldDB" id="A0A9W8DRB7"/>
<feature type="domain" description="RCK N-terminal" evidence="14">
    <location>
        <begin position="337"/>
        <end position="454"/>
    </location>
</feature>
<evidence type="ECO:0000256" key="3">
    <source>
        <dbReference type="ARBA" id="ARBA00022538"/>
    </source>
</evidence>
<keyword evidence="2" id="KW-0813">Transport</keyword>
<protein>
    <recommendedName>
        <fullName evidence="17">Calcium-activated potassium channel BK alpha subunit domain-containing protein</fullName>
    </recommendedName>
</protein>
<feature type="region of interest" description="Disordered" evidence="11">
    <location>
        <begin position="987"/>
        <end position="1008"/>
    </location>
</feature>
<keyword evidence="6" id="KW-0630">Potassium</keyword>
<feature type="region of interest" description="Disordered" evidence="11">
    <location>
        <begin position="1024"/>
        <end position="1098"/>
    </location>
</feature>
<dbReference type="PANTHER" id="PTHR10027:SF10">
    <property type="entry name" value="SLOWPOKE 2, ISOFORM D"/>
    <property type="match status" value="1"/>
</dbReference>
<feature type="compositionally biased region" description="Low complexity" evidence="11">
    <location>
        <begin position="56"/>
        <end position="67"/>
    </location>
</feature>